<dbReference type="AlphaFoldDB" id="A0A0D2FIL3"/>
<dbReference type="RefSeq" id="XP_013269003.1">
    <property type="nucleotide sequence ID" value="XM_013413549.1"/>
</dbReference>
<reference evidence="5 6" key="1">
    <citation type="submission" date="2015-01" db="EMBL/GenBank/DDBJ databases">
        <title>The Genome Sequence of Rhinocladiella mackenzie CBS 650.93.</title>
        <authorList>
            <consortium name="The Broad Institute Genomics Platform"/>
            <person name="Cuomo C."/>
            <person name="de Hoog S."/>
            <person name="Gorbushina A."/>
            <person name="Stielow B."/>
            <person name="Teixiera M."/>
            <person name="Abouelleil A."/>
            <person name="Chapman S.B."/>
            <person name="Priest M."/>
            <person name="Young S.K."/>
            <person name="Wortman J."/>
            <person name="Nusbaum C."/>
            <person name="Birren B."/>
        </authorList>
    </citation>
    <scope>NUCLEOTIDE SEQUENCE [LARGE SCALE GENOMIC DNA]</scope>
    <source>
        <strain evidence="5 6">CBS 650.93</strain>
    </source>
</reference>
<accession>A0A0D2FIL3</accession>
<dbReference type="PROSITE" id="PS51620">
    <property type="entry name" value="SAM_TRM61"/>
    <property type="match status" value="1"/>
</dbReference>
<dbReference type="Gene3D" id="3.40.50.150">
    <property type="entry name" value="Vaccinia Virus protein VP39"/>
    <property type="match status" value="1"/>
</dbReference>
<dbReference type="InterPro" id="IPR029063">
    <property type="entry name" value="SAM-dependent_MTases_sf"/>
</dbReference>
<dbReference type="OrthoDB" id="5585464at2759"/>
<feature type="region of interest" description="Disordered" evidence="4">
    <location>
        <begin position="354"/>
        <end position="408"/>
    </location>
</feature>
<dbReference type="PANTHER" id="PTHR12133:SF1">
    <property type="entry name" value="TRNA (ADENINE(58)-N(1))-METHYLTRANSFERASE, MITOCHONDRIAL"/>
    <property type="match status" value="1"/>
</dbReference>
<gene>
    <name evidence="5" type="ORF">Z518_09594</name>
</gene>
<evidence type="ECO:0000256" key="4">
    <source>
        <dbReference type="SAM" id="MobiDB-lite"/>
    </source>
</evidence>
<evidence type="ECO:0000256" key="3">
    <source>
        <dbReference type="ARBA" id="ARBA00033309"/>
    </source>
</evidence>
<dbReference type="HOGENOM" id="CLU_029873_1_0_1"/>
<keyword evidence="6" id="KW-1185">Reference proteome</keyword>
<dbReference type="InterPro" id="IPR014816">
    <property type="entry name" value="tRNA_MeTrfase_Gcd14"/>
</dbReference>
<dbReference type="GO" id="GO:0031515">
    <property type="term" value="C:tRNA (m1A) methyltransferase complex"/>
    <property type="evidence" value="ECO:0007669"/>
    <property type="project" value="InterPro"/>
</dbReference>
<dbReference type="GO" id="GO:0030488">
    <property type="term" value="P:tRNA methylation"/>
    <property type="evidence" value="ECO:0007669"/>
    <property type="project" value="InterPro"/>
</dbReference>
<dbReference type="GO" id="GO:0160107">
    <property type="term" value="F:tRNA (adenine(58)-N1)-methyltransferase activity"/>
    <property type="evidence" value="ECO:0007669"/>
    <property type="project" value="UniProtKB-EC"/>
</dbReference>
<evidence type="ECO:0000256" key="1">
    <source>
        <dbReference type="ARBA" id="ARBA00012796"/>
    </source>
</evidence>
<dbReference type="EMBL" id="KN847481">
    <property type="protein sequence ID" value="KIX01867.1"/>
    <property type="molecule type" value="Genomic_DNA"/>
</dbReference>
<evidence type="ECO:0000313" key="5">
    <source>
        <dbReference type="EMBL" id="KIX01867.1"/>
    </source>
</evidence>
<name>A0A0D2FIL3_9EURO</name>
<dbReference type="STRING" id="1442369.A0A0D2FIL3"/>
<dbReference type="GeneID" id="25297665"/>
<dbReference type="EC" id="2.1.1.220" evidence="1"/>
<sequence length="456" mass="51189">MSAVFRFLRRAFGFSDSLPLKTSSQKSIKDLKLLNEGDRVLIDGRKLSPPLQRNAKLNFQHGELDHNAIIGRPISPFYTRTSTTHLCRIEYPTLEQYVSLTPRLVTPVYSSYASTIVSLLDINPEPFQDELASRRPSYPPLEILEAGTGHGSLTLHVARAIAAANPPPLAANLPPVPSIDKKRGETPAKVESQETLNRAWAEWKQTRKAILHTVEKVAANRFHAEKIVRGFHQGLYWPHVDFYVGDVKNWVEQQLKLRRGRSRHPLSTDENEFLDYVLLDMPNVHNQLQHIHPAMRDGAKLIVFAPSVSQIGDCARVIQDSHLPLIMEKVLELGEGVSNGRRWDVRFVKPRKLGNKSKCSTPAPAPVDPEPENELSKTDEEDGRDPANEQETSEAAPVPESEDQSDEPVMICRPLVGERTFGGGFIALFRKTSPESGTLAAEWRQSLAGWSKKRHR</sequence>
<dbReference type="SUPFAM" id="SSF53335">
    <property type="entry name" value="S-adenosyl-L-methionine-dependent methyltransferases"/>
    <property type="match status" value="1"/>
</dbReference>
<dbReference type="PANTHER" id="PTHR12133">
    <property type="entry name" value="TRNA (ADENINE(58)-N(1))-METHYLTRANSFERASE"/>
    <property type="match status" value="1"/>
</dbReference>
<dbReference type="GO" id="GO:0005739">
    <property type="term" value="C:mitochondrion"/>
    <property type="evidence" value="ECO:0007669"/>
    <property type="project" value="TreeGrafter"/>
</dbReference>
<protein>
    <recommendedName>
        <fullName evidence="2">tRNA (adenine(58)-N(1))-methyltransferase catalytic subunit TRM61</fullName>
        <ecNumber evidence="1">2.1.1.220</ecNumber>
    </recommendedName>
    <alternativeName>
        <fullName evidence="3">tRNA(m1A58)-methyltransferase subunit TRM61</fullName>
    </alternativeName>
</protein>
<evidence type="ECO:0000256" key="2">
    <source>
        <dbReference type="ARBA" id="ARBA00015963"/>
    </source>
</evidence>
<organism evidence="5 6">
    <name type="scientific">Rhinocladiella mackenziei CBS 650.93</name>
    <dbReference type="NCBI Taxonomy" id="1442369"/>
    <lineage>
        <taxon>Eukaryota</taxon>
        <taxon>Fungi</taxon>
        <taxon>Dikarya</taxon>
        <taxon>Ascomycota</taxon>
        <taxon>Pezizomycotina</taxon>
        <taxon>Eurotiomycetes</taxon>
        <taxon>Chaetothyriomycetidae</taxon>
        <taxon>Chaetothyriales</taxon>
        <taxon>Herpotrichiellaceae</taxon>
        <taxon>Rhinocladiella</taxon>
    </lineage>
</organism>
<proteinExistence type="predicted"/>
<feature type="compositionally biased region" description="Acidic residues" evidence="4">
    <location>
        <begin position="369"/>
        <end position="383"/>
    </location>
</feature>
<dbReference type="VEuPathDB" id="FungiDB:Z518_09594"/>
<evidence type="ECO:0000313" key="6">
    <source>
        <dbReference type="Proteomes" id="UP000053617"/>
    </source>
</evidence>
<dbReference type="Proteomes" id="UP000053617">
    <property type="component" value="Unassembled WGS sequence"/>
</dbReference>